<evidence type="ECO:0000256" key="7">
    <source>
        <dbReference type="RuleBase" id="RU361187"/>
    </source>
</evidence>
<dbReference type="PANTHER" id="PTHR43817:SF1">
    <property type="entry name" value="HYDROLASE, FAMILY 43, PUTATIVE (AFU_ORTHOLOGUE AFUA_3G01660)-RELATED"/>
    <property type="match status" value="1"/>
</dbReference>
<dbReference type="GO" id="GO:0004553">
    <property type="term" value="F:hydrolase activity, hydrolyzing O-glycosyl compounds"/>
    <property type="evidence" value="ECO:0007669"/>
    <property type="project" value="InterPro"/>
</dbReference>
<reference evidence="10 11" key="1">
    <citation type="submission" date="2018-02" db="EMBL/GenBank/DDBJ databases">
        <title>Genomic Encyclopedia of Archaeal and Bacterial Type Strains, Phase II (KMG-II): from individual species to whole genera.</title>
        <authorList>
            <person name="Goeker M."/>
        </authorList>
    </citation>
    <scope>NUCLEOTIDE SEQUENCE [LARGE SCALE GENOMIC DNA]</scope>
    <source>
        <strain evidence="10 11">DSM 22857</strain>
    </source>
</reference>
<evidence type="ECO:0000313" key="11">
    <source>
        <dbReference type="Proteomes" id="UP000239485"/>
    </source>
</evidence>
<evidence type="ECO:0000256" key="5">
    <source>
        <dbReference type="PIRSR" id="PIRSR606710-1"/>
    </source>
</evidence>
<dbReference type="RefSeq" id="WP_104434003.1">
    <property type="nucleotide sequence ID" value="NZ_PTJD01000011.1"/>
</dbReference>
<keyword evidence="3 7" id="KW-0378">Hydrolase</keyword>
<accession>A0A2S6IG12</accession>
<keyword evidence="4 7" id="KW-0326">Glycosidase</keyword>
<comment type="similarity">
    <text evidence="1 7">Belongs to the glycosyl hydrolase 43 family.</text>
</comment>
<dbReference type="SUPFAM" id="SSF50370">
    <property type="entry name" value="Ricin B-like lectins"/>
    <property type="match status" value="1"/>
</dbReference>
<dbReference type="Pfam" id="PF04616">
    <property type="entry name" value="Glyco_hydro_43"/>
    <property type="match status" value="1"/>
</dbReference>
<dbReference type="PROSITE" id="PS50231">
    <property type="entry name" value="RICIN_B_LECTIN"/>
    <property type="match status" value="1"/>
</dbReference>
<dbReference type="InterPro" id="IPR023296">
    <property type="entry name" value="Glyco_hydro_beta-prop_sf"/>
</dbReference>
<evidence type="ECO:0000256" key="8">
    <source>
        <dbReference type="SAM" id="SignalP"/>
    </source>
</evidence>
<dbReference type="Gene3D" id="2.80.10.50">
    <property type="match status" value="1"/>
</dbReference>
<organism evidence="10 11">
    <name type="scientific">Kineococcus xinjiangensis</name>
    <dbReference type="NCBI Taxonomy" id="512762"/>
    <lineage>
        <taxon>Bacteria</taxon>
        <taxon>Bacillati</taxon>
        <taxon>Actinomycetota</taxon>
        <taxon>Actinomycetes</taxon>
        <taxon>Kineosporiales</taxon>
        <taxon>Kineosporiaceae</taxon>
        <taxon>Kineococcus</taxon>
    </lineage>
</organism>
<dbReference type="OrthoDB" id="177947at2"/>
<dbReference type="GO" id="GO:0005975">
    <property type="term" value="P:carbohydrate metabolic process"/>
    <property type="evidence" value="ECO:0007669"/>
    <property type="project" value="InterPro"/>
</dbReference>
<keyword evidence="11" id="KW-1185">Reference proteome</keyword>
<feature type="chain" id="PRO_5015484478" evidence="8">
    <location>
        <begin position="45"/>
        <end position="494"/>
    </location>
</feature>
<dbReference type="PANTHER" id="PTHR43817">
    <property type="entry name" value="GLYCOSYL HYDROLASE"/>
    <property type="match status" value="1"/>
</dbReference>
<evidence type="ECO:0000259" key="9">
    <source>
        <dbReference type="SMART" id="SM00458"/>
    </source>
</evidence>
<dbReference type="CDD" id="cd00161">
    <property type="entry name" value="beta-trefoil_Ricin-like"/>
    <property type="match status" value="1"/>
</dbReference>
<sequence>MGVHPHQDPLSGTERRPAGRFRKLGAAVAAVAALVAGTAAQASAQYVEINNVVVEQRADPAVIRHSDGYYYMTASVPDYKRLELRRSTTLQGLGSAATSTVFTAPSTGPLSGWIWAPDVRFHDGAWYLYFSASPSNATFDQRLYYMKNTSANPMTGTWSAPQRMYTHVESFQLDPATFELGGRRYFTWAQKDPNSGDNSHVFIARMTSPTTIDRNTVATIARPTYAWEREGYPVAEGPQTIIRNGRVFIAYSVAATDSRYKLGLVSASTSADLTNPASWTKSATPVFSTANGVYGPGHGSFTVAEDGKTDILVYHGRDYADPYPDALRDPNRHTRMQQLFWSDNGYPFFGQPMPNGRTPLGIKGAHSGKCVDNWAFDKTPGALVRLYDCNGNTAQQFEFNYLGNRYYEIRNRNTGTCLDNANGSTALNANVGLYPCNGTTAQQWGIRDRGNGWFQLYNVAGRTCLDNYEWNTANGARISLYTCNTGAAQMWRRG</sequence>
<evidence type="ECO:0000256" key="3">
    <source>
        <dbReference type="ARBA" id="ARBA00022801"/>
    </source>
</evidence>
<evidence type="ECO:0000256" key="1">
    <source>
        <dbReference type="ARBA" id="ARBA00009865"/>
    </source>
</evidence>
<feature type="active site" description="Proton donor" evidence="5">
    <location>
        <position position="236"/>
    </location>
</feature>
<evidence type="ECO:0000256" key="2">
    <source>
        <dbReference type="ARBA" id="ARBA00022729"/>
    </source>
</evidence>
<dbReference type="InterPro" id="IPR006710">
    <property type="entry name" value="Glyco_hydro_43"/>
</dbReference>
<gene>
    <name evidence="10" type="ORF">CLV92_11160</name>
</gene>
<dbReference type="SMART" id="SM00458">
    <property type="entry name" value="RICIN"/>
    <property type="match status" value="1"/>
</dbReference>
<dbReference type="EMBL" id="PTJD01000011">
    <property type="protein sequence ID" value="PPK93143.1"/>
    <property type="molecule type" value="Genomic_DNA"/>
</dbReference>
<proteinExistence type="inferred from homology"/>
<keyword evidence="2 8" id="KW-0732">Signal</keyword>
<feature type="signal peptide" evidence="8">
    <location>
        <begin position="1"/>
        <end position="44"/>
    </location>
</feature>
<feature type="site" description="Important for catalytic activity, responsible for pKa modulation of the active site Glu and correct orientation of both the proton donor and substrate" evidence="6">
    <location>
        <position position="174"/>
    </location>
</feature>
<evidence type="ECO:0000256" key="6">
    <source>
        <dbReference type="PIRSR" id="PIRSR606710-2"/>
    </source>
</evidence>
<name>A0A2S6IG12_9ACTN</name>
<dbReference type="SUPFAM" id="SSF75005">
    <property type="entry name" value="Arabinanase/levansucrase/invertase"/>
    <property type="match status" value="1"/>
</dbReference>
<dbReference type="InterPro" id="IPR035992">
    <property type="entry name" value="Ricin_B-like_lectins"/>
</dbReference>
<dbReference type="Gene3D" id="2.115.10.20">
    <property type="entry name" value="Glycosyl hydrolase domain, family 43"/>
    <property type="match status" value="1"/>
</dbReference>
<dbReference type="Pfam" id="PF14200">
    <property type="entry name" value="RicinB_lectin_2"/>
    <property type="match status" value="1"/>
</dbReference>
<protein>
    <submittedName>
        <fullName evidence="10">GH43 family beta-xylosidase</fullName>
    </submittedName>
</protein>
<dbReference type="AlphaFoldDB" id="A0A2S6IG12"/>
<comment type="caution">
    <text evidence="10">The sequence shown here is derived from an EMBL/GenBank/DDBJ whole genome shotgun (WGS) entry which is preliminary data.</text>
</comment>
<evidence type="ECO:0000313" key="10">
    <source>
        <dbReference type="EMBL" id="PPK93143.1"/>
    </source>
</evidence>
<feature type="active site" description="Proton acceptor" evidence="5">
    <location>
        <position position="59"/>
    </location>
</feature>
<evidence type="ECO:0000256" key="4">
    <source>
        <dbReference type="ARBA" id="ARBA00023295"/>
    </source>
</evidence>
<dbReference type="InterPro" id="IPR000772">
    <property type="entry name" value="Ricin_B_lectin"/>
</dbReference>
<feature type="domain" description="Ricin B lectin" evidence="9">
    <location>
        <begin position="357"/>
        <end position="494"/>
    </location>
</feature>
<dbReference type="Proteomes" id="UP000239485">
    <property type="component" value="Unassembled WGS sequence"/>
</dbReference>